<proteinExistence type="predicted"/>
<dbReference type="RefSeq" id="WP_417922304.1">
    <property type="nucleotide sequence ID" value="NZ_JBHSFS010000002.1"/>
</dbReference>
<dbReference type="InterPro" id="IPR058009">
    <property type="entry name" value="TTP_Phage_16"/>
</dbReference>
<dbReference type="Pfam" id="PF25595">
    <property type="entry name" value="Phage_TTP_16"/>
    <property type="match status" value="1"/>
</dbReference>
<dbReference type="Proteomes" id="UP001595990">
    <property type="component" value="Unassembled WGS sequence"/>
</dbReference>
<evidence type="ECO:0000313" key="1">
    <source>
        <dbReference type="EMBL" id="MFC4512225.1"/>
    </source>
</evidence>
<evidence type="ECO:0000313" key="2">
    <source>
        <dbReference type="Proteomes" id="UP001595990"/>
    </source>
</evidence>
<reference evidence="2" key="1">
    <citation type="journal article" date="2019" name="Int. J. Syst. Evol. Microbiol.">
        <title>The Global Catalogue of Microorganisms (GCM) 10K type strain sequencing project: providing services to taxonomists for standard genome sequencing and annotation.</title>
        <authorList>
            <consortium name="The Broad Institute Genomics Platform"/>
            <consortium name="The Broad Institute Genome Sequencing Center for Infectious Disease"/>
            <person name="Wu L."/>
            <person name="Ma J."/>
        </authorList>
    </citation>
    <scope>NUCLEOTIDE SEQUENCE [LARGE SCALE GENOMIC DNA]</scope>
    <source>
        <strain evidence="2">CECT 8064</strain>
    </source>
</reference>
<sequence length="158" mass="16793">MTRVLWLAKIADASHVPSRAELTAGTDLTDMIAAIDGWSLSNKAIETPTLGSTFETKIPGADEADDSSLTFYEDQTGDTIEGLLTKDATGFVVMLRKGDVPGSRSMDVFPVRVGSRSAQYSVDNEAAKFVVSFSITEKPVQDAAIPPAATAPERPATK</sequence>
<name>A0ABV9BE63_9ACTN</name>
<accession>A0ABV9BE63</accession>
<organism evidence="1 2">
    <name type="scientific">Streptomyces ehimensis</name>
    <dbReference type="NCBI Taxonomy" id="68195"/>
    <lineage>
        <taxon>Bacteria</taxon>
        <taxon>Bacillati</taxon>
        <taxon>Actinomycetota</taxon>
        <taxon>Actinomycetes</taxon>
        <taxon>Kitasatosporales</taxon>
        <taxon>Streptomycetaceae</taxon>
        <taxon>Streptomyces</taxon>
    </lineage>
</organism>
<protein>
    <submittedName>
        <fullName evidence="1">Uncharacterized protein</fullName>
    </submittedName>
</protein>
<dbReference type="EMBL" id="JBHSFS010000002">
    <property type="protein sequence ID" value="MFC4512225.1"/>
    <property type="molecule type" value="Genomic_DNA"/>
</dbReference>
<comment type="caution">
    <text evidence="1">The sequence shown here is derived from an EMBL/GenBank/DDBJ whole genome shotgun (WGS) entry which is preliminary data.</text>
</comment>
<keyword evidence="2" id="KW-1185">Reference proteome</keyword>
<gene>
    <name evidence="1" type="ORF">ACFPEN_04670</name>
</gene>